<evidence type="ECO:0000313" key="11">
    <source>
        <dbReference type="Proteomes" id="UP001626593"/>
    </source>
</evidence>
<feature type="domain" description="N6 adenine-specific DNA methyltransferase N-terminal" evidence="9">
    <location>
        <begin position="50"/>
        <end position="185"/>
    </location>
</feature>
<evidence type="ECO:0000256" key="7">
    <source>
        <dbReference type="ARBA" id="ARBA00047942"/>
    </source>
</evidence>
<dbReference type="Proteomes" id="UP001626593">
    <property type="component" value="Chromosome"/>
</dbReference>
<evidence type="ECO:0000256" key="1">
    <source>
        <dbReference type="ARBA" id="ARBA00006594"/>
    </source>
</evidence>
<name>A0ABZ1AKD6_AROEV</name>
<dbReference type="Gene3D" id="3.40.50.150">
    <property type="entry name" value="Vaccinia Virus protein VP39"/>
    <property type="match status" value="1"/>
</dbReference>
<dbReference type="InterPro" id="IPR002052">
    <property type="entry name" value="DNA_methylase_N6_adenine_CS"/>
</dbReference>
<dbReference type="PRINTS" id="PR00507">
    <property type="entry name" value="N12N6MTFRASE"/>
</dbReference>
<dbReference type="SUPFAM" id="SSF53335">
    <property type="entry name" value="S-adenosyl-L-methionine-dependent methyltransferases"/>
    <property type="match status" value="1"/>
</dbReference>
<keyword evidence="4 10" id="KW-0808">Transferase</keyword>
<comment type="catalytic activity">
    <reaction evidence="7">
        <text>a 2'-deoxyadenosine in DNA + S-adenosyl-L-methionine = an N(6)-methyl-2'-deoxyadenosine in DNA + S-adenosyl-L-homocysteine + H(+)</text>
        <dbReference type="Rhea" id="RHEA:15197"/>
        <dbReference type="Rhea" id="RHEA-COMP:12418"/>
        <dbReference type="Rhea" id="RHEA-COMP:12419"/>
        <dbReference type="ChEBI" id="CHEBI:15378"/>
        <dbReference type="ChEBI" id="CHEBI:57856"/>
        <dbReference type="ChEBI" id="CHEBI:59789"/>
        <dbReference type="ChEBI" id="CHEBI:90615"/>
        <dbReference type="ChEBI" id="CHEBI:90616"/>
        <dbReference type="EC" id="2.1.1.72"/>
    </reaction>
</comment>
<evidence type="ECO:0000256" key="3">
    <source>
        <dbReference type="ARBA" id="ARBA00022603"/>
    </source>
</evidence>
<dbReference type="GO" id="GO:0008168">
    <property type="term" value="F:methyltransferase activity"/>
    <property type="evidence" value="ECO:0007669"/>
    <property type="project" value="UniProtKB-KW"/>
</dbReference>
<dbReference type="PANTHER" id="PTHR42933:SF3">
    <property type="entry name" value="TYPE I RESTRICTION ENZYME MJAVIII METHYLASE SUBUNIT"/>
    <property type="match status" value="1"/>
</dbReference>
<evidence type="ECO:0000313" key="10">
    <source>
        <dbReference type="EMBL" id="WRL46332.1"/>
    </source>
</evidence>
<dbReference type="InterPro" id="IPR051537">
    <property type="entry name" value="DNA_Adenine_Mtase"/>
</dbReference>
<dbReference type="RefSeq" id="WP_407279174.1">
    <property type="nucleotide sequence ID" value="NZ_CP141259.1"/>
</dbReference>
<evidence type="ECO:0000256" key="2">
    <source>
        <dbReference type="ARBA" id="ARBA00011900"/>
    </source>
</evidence>
<reference evidence="10 11" key="1">
    <citation type="submission" date="2023-12" db="EMBL/GenBank/DDBJ databases">
        <title>A. evansii MAY27, complete genome.</title>
        <authorList>
            <person name="Wang Y."/>
        </authorList>
    </citation>
    <scope>NUCLEOTIDE SEQUENCE [LARGE SCALE GENOMIC DNA]</scope>
    <source>
        <strain evidence="10 11">MAY27</strain>
    </source>
</reference>
<evidence type="ECO:0000259" key="8">
    <source>
        <dbReference type="Pfam" id="PF02384"/>
    </source>
</evidence>
<organism evidence="10 11">
    <name type="scientific">Aromatoleum evansii</name>
    <name type="common">Azoarcus evansii</name>
    <dbReference type="NCBI Taxonomy" id="59406"/>
    <lineage>
        <taxon>Bacteria</taxon>
        <taxon>Pseudomonadati</taxon>
        <taxon>Pseudomonadota</taxon>
        <taxon>Betaproteobacteria</taxon>
        <taxon>Rhodocyclales</taxon>
        <taxon>Rhodocyclaceae</taxon>
        <taxon>Aromatoleum</taxon>
    </lineage>
</organism>
<dbReference type="InterPro" id="IPR029063">
    <property type="entry name" value="SAM-dependent_MTases_sf"/>
</dbReference>
<gene>
    <name evidence="10" type="ORF">U5817_24560</name>
</gene>
<feature type="domain" description="DNA methylase adenine-specific" evidence="8">
    <location>
        <begin position="213"/>
        <end position="522"/>
    </location>
</feature>
<sequence>MKPPECSSEPVTGKKARHSCPWRPGSHFITGRCPEKISRHMDHSVHNKIVSFIWSIADDCLRDVFVRGKYRDVILPMFVLRRLDCLLEPSKEAVLEEVRFQREDAEMADLDPHGLREASGYVFYNTSRFTLKSLLGNPSQLEANLKNYLDGFSDNVKEIVEKFDLRNQIRKMAQSDVLHDVIEKFVSEEINLSPNDRKGPDGRTQPGLSNLGMGYVFEELIRKFNEENNEEAGEHFTPREVIKLMTNLVFIPVRDQLPNPLTIYDPACGSGGMLTESQDFITDPEGEIKAKVGVFLYGKEVNPETYAICKSDMMIKGNDPENIKFGSTLATDDFSGTRFDFMLTNPPYGKSWKSDQKSIVDGKDVIDHRFQVNLSDYTGEIHDFYPAIPRSSDGQLLFMMEMVNKMKRRSDSPMGSRIASVHNGSALFTGDAGSGESNIRRHIIENDHLEAIIQLPNNLFYNTGITTYVWVLSNHKADKRKGKVQLIDASNLYQKLRKNLGEKNCEFTDEHIHQITQLYLEMPNGGISKVFNNRDFGYYKVTVERPLRVAAQFSPERIATLRFTPGMQDIMEWVYGKYGDEVYTNLKAHTEAIEAHLEREEIALSPKNRKELLSEATWREQRDIMQAAQQLAEKIGCGEFLDFNRFEGIVDDALKALGLKLTAPARKQILNAVSWRDERAEKVVKKVHKLNAGKLNELLNQLGTTRDKLGDYGYMATPTGEYIEYEPDSELRDTENVPLALDSSLSASSVIHDYFIREVRPHVDEAWIAIDKTVIGYEISFNKYFYQHKPLRSLEEVTAEILALEAETDGLLKQLVSFVEGAK</sequence>
<dbReference type="Pfam" id="PF12161">
    <property type="entry name" value="HsdM_N"/>
    <property type="match status" value="1"/>
</dbReference>
<dbReference type="EC" id="2.1.1.72" evidence="2"/>
<evidence type="ECO:0000256" key="5">
    <source>
        <dbReference type="ARBA" id="ARBA00022691"/>
    </source>
</evidence>
<dbReference type="Pfam" id="PF02384">
    <property type="entry name" value="N6_Mtase"/>
    <property type="match status" value="1"/>
</dbReference>
<accession>A0ABZ1AKD6</accession>
<keyword evidence="11" id="KW-1185">Reference proteome</keyword>
<comment type="similarity">
    <text evidence="1">Belongs to the N(4)/N(6)-methyltransferase family.</text>
</comment>
<dbReference type="InterPro" id="IPR022749">
    <property type="entry name" value="D12N6_MeTrfase_N"/>
</dbReference>
<evidence type="ECO:0000256" key="6">
    <source>
        <dbReference type="ARBA" id="ARBA00022747"/>
    </source>
</evidence>
<keyword evidence="5" id="KW-0949">S-adenosyl-L-methionine</keyword>
<keyword evidence="6" id="KW-0680">Restriction system</keyword>
<dbReference type="PROSITE" id="PS00092">
    <property type="entry name" value="N6_MTASE"/>
    <property type="match status" value="1"/>
</dbReference>
<dbReference type="InterPro" id="IPR003356">
    <property type="entry name" value="DNA_methylase_A-5"/>
</dbReference>
<proteinExistence type="inferred from homology"/>
<dbReference type="PANTHER" id="PTHR42933">
    <property type="entry name" value="SLR6095 PROTEIN"/>
    <property type="match status" value="1"/>
</dbReference>
<dbReference type="EMBL" id="CP141259">
    <property type="protein sequence ID" value="WRL46332.1"/>
    <property type="molecule type" value="Genomic_DNA"/>
</dbReference>
<keyword evidence="3 10" id="KW-0489">Methyltransferase</keyword>
<evidence type="ECO:0000259" key="9">
    <source>
        <dbReference type="Pfam" id="PF12161"/>
    </source>
</evidence>
<protein>
    <recommendedName>
        <fullName evidence="2">site-specific DNA-methyltransferase (adenine-specific)</fullName>
        <ecNumber evidence="2">2.1.1.72</ecNumber>
    </recommendedName>
</protein>
<evidence type="ECO:0000256" key="4">
    <source>
        <dbReference type="ARBA" id="ARBA00022679"/>
    </source>
</evidence>
<dbReference type="GO" id="GO:0032259">
    <property type="term" value="P:methylation"/>
    <property type="evidence" value="ECO:0007669"/>
    <property type="project" value="UniProtKB-KW"/>
</dbReference>